<accession>K1KT15</accession>
<name>K1KT15_CECL9</name>
<dbReference type="AlphaFoldDB" id="K1KT15"/>
<sequence>MNQKIRHSLNPDTFLKHAKSTFLAGNECLLKFLELVQQSLYEEENSLKQIGFFRSTLLHYAITTELLLKALALHHERPNIESGEIKTLEN</sequence>
<gene>
    <name evidence="1" type="ORF">B879_04121</name>
</gene>
<protein>
    <submittedName>
        <fullName evidence="1">Uncharacterized protein</fullName>
    </submittedName>
</protein>
<dbReference type="EMBL" id="AMGM01000160">
    <property type="protein sequence ID" value="EKB47285.1"/>
    <property type="molecule type" value="Genomic_DNA"/>
</dbReference>
<comment type="caution">
    <text evidence="1">The sequence shown here is derived from an EMBL/GenBank/DDBJ whole genome shotgun (WGS) entry which is preliminary data.</text>
</comment>
<dbReference type="OrthoDB" id="1430237at2"/>
<dbReference type="Proteomes" id="UP000004478">
    <property type="component" value="Unassembled WGS sequence"/>
</dbReference>
<dbReference type="RefSeq" id="WP_009187137.1">
    <property type="nucleotide sequence ID" value="NZ_AMGM01000160.1"/>
</dbReference>
<keyword evidence="2" id="KW-1185">Reference proteome</keyword>
<organism evidence="1 2">
    <name type="scientific">Cecembia lonarensis (strain CCUG 58316 / KCTC 22772 / LW9)</name>
    <dbReference type="NCBI Taxonomy" id="1225176"/>
    <lineage>
        <taxon>Bacteria</taxon>
        <taxon>Pseudomonadati</taxon>
        <taxon>Bacteroidota</taxon>
        <taxon>Cytophagia</taxon>
        <taxon>Cytophagales</taxon>
        <taxon>Cyclobacteriaceae</taxon>
        <taxon>Cecembia</taxon>
    </lineage>
</organism>
<evidence type="ECO:0000313" key="1">
    <source>
        <dbReference type="EMBL" id="EKB47285.1"/>
    </source>
</evidence>
<proteinExistence type="predicted"/>
<reference evidence="1 2" key="1">
    <citation type="journal article" date="2012" name="J. Bacteriol.">
        <title>Draft Genome Sequence of Cecembia lonarensis Strain LW9T, Isolated from Lonar Lake, a Haloalkaline Lake in India.</title>
        <authorList>
            <person name="Shivaji S."/>
            <person name="Ara S."/>
            <person name="Singh A."/>
            <person name="Pinnaka A.K."/>
        </authorList>
    </citation>
    <scope>NUCLEOTIDE SEQUENCE [LARGE SCALE GENOMIC DNA]</scope>
    <source>
        <strain evidence="1 2">LW9</strain>
    </source>
</reference>
<evidence type="ECO:0000313" key="2">
    <source>
        <dbReference type="Proteomes" id="UP000004478"/>
    </source>
</evidence>